<name>A0A6C0BTW6_9ZZZZ</name>
<evidence type="ECO:0000313" key="3">
    <source>
        <dbReference type="EMBL" id="QHS95482.1"/>
    </source>
</evidence>
<feature type="compositionally biased region" description="Low complexity" evidence="1">
    <location>
        <begin position="199"/>
        <end position="210"/>
    </location>
</feature>
<organism evidence="3">
    <name type="scientific">viral metagenome</name>
    <dbReference type="NCBI Taxonomy" id="1070528"/>
    <lineage>
        <taxon>unclassified sequences</taxon>
        <taxon>metagenomes</taxon>
        <taxon>organismal metagenomes</taxon>
    </lineage>
</organism>
<evidence type="ECO:0000256" key="2">
    <source>
        <dbReference type="SAM" id="Phobius"/>
    </source>
</evidence>
<keyword evidence="2" id="KW-0472">Membrane</keyword>
<feature type="transmembrane region" description="Helical" evidence="2">
    <location>
        <begin position="84"/>
        <end position="102"/>
    </location>
</feature>
<feature type="transmembrane region" description="Helical" evidence="2">
    <location>
        <begin position="45"/>
        <end position="78"/>
    </location>
</feature>
<dbReference type="EMBL" id="MN739253">
    <property type="protein sequence ID" value="QHS95482.1"/>
    <property type="molecule type" value="Genomic_DNA"/>
</dbReference>
<accession>A0A6C0BTW6</accession>
<keyword evidence="2" id="KW-1133">Transmembrane helix</keyword>
<evidence type="ECO:0000256" key="1">
    <source>
        <dbReference type="SAM" id="MobiDB-lite"/>
    </source>
</evidence>
<keyword evidence="2" id="KW-0812">Transmembrane</keyword>
<dbReference type="AlphaFoldDB" id="A0A6C0BTW6"/>
<feature type="region of interest" description="Disordered" evidence="1">
    <location>
        <begin position="185"/>
        <end position="238"/>
    </location>
</feature>
<reference evidence="3" key="1">
    <citation type="journal article" date="2020" name="Nature">
        <title>Giant virus diversity and host interactions through global metagenomics.</title>
        <authorList>
            <person name="Schulz F."/>
            <person name="Roux S."/>
            <person name="Paez-Espino D."/>
            <person name="Jungbluth S."/>
            <person name="Walsh D.A."/>
            <person name="Denef V.J."/>
            <person name="McMahon K.D."/>
            <person name="Konstantinidis K.T."/>
            <person name="Eloe-Fadrosh E.A."/>
            <person name="Kyrpides N.C."/>
            <person name="Woyke T."/>
        </authorList>
    </citation>
    <scope>NUCLEOTIDE SEQUENCE</scope>
    <source>
        <strain evidence="3">GVMAG-M-3300018868-6</strain>
    </source>
</reference>
<protein>
    <submittedName>
        <fullName evidence="3">Uncharacterized protein</fullName>
    </submittedName>
</protein>
<proteinExistence type="predicted"/>
<sequence>MFSHNFILTYIIDMDKVMKSPIVKGVVNSPIVKGTADAMKTRTGLYIVLFLAVTNVLGFITMNNVNALLLFVLVGIVATRFTKNMSYILVASLLVTNGYLLVQRRMSREGMKASEEKEDPANPDEPDIIETPQIMAIQANIPPRRGARRTDDDVKTMDISGVNIDASGNRINLDVQQLAPLSYSTRDNDKAASNDKVRGGNNVVGGTNTNKNMKDGFVSKKQRLSPGSLEAKKKSSEDEDVRVDYASTLEMAYDNLQTMLGDEGIKGLSSETRRLAKQQQNLISSLNDMAPILKDAQSTLTNLKMPDMNSMKSIMGMLKGRK</sequence>
<feature type="compositionally biased region" description="Basic and acidic residues" evidence="1">
    <location>
        <begin position="186"/>
        <end position="198"/>
    </location>
</feature>